<name>A0A6M4AZG6_9SPHN</name>
<feature type="binding site" evidence="11">
    <location>
        <position position="154"/>
    </location>
    <ligand>
        <name>substrate</name>
    </ligand>
</feature>
<dbReference type="InterPro" id="IPR023000">
    <property type="entry name" value="Shikimate_kinase_CS"/>
</dbReference>
<feature type="binding site" evidence="11">
    <location>
        <begin position="29"/>
        <end position="34"/>
    </location>
    <ligand>
        <name>ATP</name>
        <dbReference type="ChEBI" id="CHEBI:30616"/>
    </ligand>
</feature>
<organism evidence="12 13">
    <name type="scientific">Sphingomonas lacunae</name>
    <dbReference type="NCBI Taxonomy" id="2698828"/>
    <lineage>
        <taxon>Bacteria</taxon>
        <taxon>Pseudomonadati</taxon>
        <taxon>Pseudomonadota</taxon>
        <taxon>Alphaproteobacteria</taxon>
        <taxon>Sphingomonadales</taxon>
        <taxon>Sphingomonadaceae</taxon>
        <taxon>Sphingomonas</taxon>
    </lineage>
</organism>
<evidence type="ECO:0000256" key="10">
    <source>
        <dbReference type="ARBA" id="ARBA00048567"/>
    </source>
</evidence>
<dbReference type="GO" id="GO:0005524">
    <property type="term" value="F:ATP binding"/>
    <property type="evidence" value="ECO:0007669"/>
    <property type="project" value="UniProtKB-UniRule"/>
</dbReference>
<keyword evidence="11" id="KW-0479">Metal-binding</keyword>
<dbReference type="InterPro" id="IPR027417">
    <property type="entry name" value="P-loop_NTPase"/>
</dbReference>
<evidence type="ECO:0000256" key="1">
    <source>
        <dbReference type="ARBA" id="ARBA00004842"/>
    </source>
</evidence>
<dbReference type="EC" id="2.7.1.71" evidence="3 11"/>
<keyword evidence="6 11" id="KW-0547">Nucleotide-binding</keyword>
<evidence type="ECO:0000256" key="2">
    <source>
        <dbReference type="ARBA" id="ARBA00006997"/>
    </source>
</evidence>
<dbReference type="GO" id="GO:0009423">
    <property type="term" value="P:chorismate biosynthetic process"/>
    <property type="evidence" value="ECO:0007669"/>
    <property type="project" value="UniProtKB-UniRule"/>
</dbReference>
<dbReference type="InterPro" id="IPR031322">
    <property type="entry name" value="Shikimate/glucono_kinase"/>
</dbReference>
<reference evidence="12 13" key="1">
    <citation type="submission" date="2020-01" db="EMBL/GenBank/DDBJ databases">
        <title>Sphingomonas sp. strain CSW-10.</title>
        <authorList>
            <person name="Chen W.-M."/>
        </authorList>
    </citation>
    <scope>NUCLEOTIDE SEQUENCE [LARGE SCALE GENOMIC DNA]</scope>
    <source>
        <strain evidence="12 13">CSW-10</strain>
    </source>
</reference>
<sequence length="188" mass="20716">MISDTPPGGPPRAPDLTIDRPIVLVGMMGSGKSSVGKRLAARLSLPFYDADDEIESAAGLKIAEIFERYGEPYFRDGERRVIQRLMEAGPCVLATGGGAFVQPDTRQRILDKGIAIWLDVPVNILVERTARRSHRPLLNQGNPREILTRLLKERGPAYAEAHLKVKTDQTPHARAVEAIIALLKEYLA</sequence>
<dbReference type="GO" id="GO:0008652">
    <property type="term" value="P:amino acid biosynthetic process"/>
    <property type="evidence" value="ECO:0007669"/>
    <property type="project" value="UniProtKB-KW"/>
</dbReference>
<dbReference type="PROSITE" id="PS01128">
    <property type="entry name" value="SHIKIMATE_KINASE"/>
    <property type="match status" value="1"/>
</dbReference>
<dbReference type="GO" id="GO:0009073">
    <property type="term" value="P:aromatic amino acid family biosynthetic process"/>
    <property type="evidence" value="ECO:0007669"/>
    <property type="project" value="UniProtKB-KW"/>
</dbReference>
<feature type="binding site" evidence="11">
    <location>
        <position position="33"/>
    </location>
    <ligand>
        <name>Mg(2+)</name>
        <dbReference type="ChEBI" id="CHEBI:18420"/>
    </ligand>
</feature>
<keyword evidence="4 11" id="KW-0028">Amino-acid biosynthesis</keyword>
<dbReference type="PANTHER" id="PTHR21087:SF16">
    <property type="entry name" value="SHIKIMATE KINASE 1, CHLOROPLASTIC"/>
    <property type="match status" value="1"/>
</dbReference>
<accession>A0A6M4AZG6</accession>
<comment type="subcellular location">
    <subcellularLocation>
        <location evidence="11">Cytoplasm</location>
    </subcellularLocation>
</comment>
<dbReference type="SUPFAM" id="SSF52540">
    <property type="entry name" value="P-loop containing nucleoside triphosphate hydrolases"/>
    <property type="match status" value="1"/>
</dbReference>
<dbReference type="CDD" id="cd00464">
    <property type="entry name" value="SK"/>
    <property type="match status" value="1"/>
</dbReference>
<dbReference type="AlphaFoldDB" id="A0A6M4AZG6"/>
<evidence type="ECO:0000256" key="9">
    <source>
        <dbReference type="ARBA" id="ARBA00023141"/>
    </source>
</evidence>
<comment type="pathway">
    <text evidence="1 11">Metabolic intermediate biosynthesis; chorismate biosynthesis; chorismate from D-erythrose 4-phosphate and phosphoenolpyruvate: step 5/7.</text>
</comment>
<keyword evidence="11" id="KW-0460">Magnesium</keyword>
<dbReference type="KEGG" id="slan:GV829_08180"/>
<dbReference type="Proteomes" id="UP000503018">
    <property type="component" value="Chromosome"/>
</dbReference>
<dbReference type="GO" id="GO:0005829">
    <property type="term" value="C:cytosol"/>
    <property type="evidence" value="ECO:0007669"/>
    <property type="project" value="TreeGrafter"/>
</dbReference>
<keyword evidence="11" id="KW-0963">Cytoplasm</keyword>
<feature type="binding site" evidence="11">
    <location>
        <position position="97"/>
    </location>
    <ligand>
        <name>substrate</name>
    </ligand>
</feature>
<feature type="binding site" evidence="11">
    <location>
        <position position="51"/>
    </location>
    <ligand>
        <name>substrate</name>
    </ligand>
</feature>
<keyword evidence="8 11" id="KW-0067">ATP-binding</keyword>
<keyword evidence="13" id="KW-1185">Reference proteome</keyword>
<feature type="binding site" evidence="11">
    <location>
        <position position="135"/>
    </location>
    <ligand>
        <name>ATP</name>
        <dbReference type="ChEBI" id="CHEBI:30616"/>
    </ligand>
</feature>
<protein>
    <recommendedName>
        <fullName evidence="3 11">Shikimate kinase</fullName>
        <shortName evidence="11">SK</shortName>
        <ecNumber evidence="3 11">2.7.1.71</ecNumber>
    </recommendedName>
</protein>
<gene>
    <name evidence="11" type="primary">aroK</name>
    <name evidence="12" type="ORF">GV829_08180</name>
</gene>
<dbReference type="Pfam" id="PF01202">
    <property type="entry name" value="SKI"/>
    <property type="match status" value="1"/>
</dbReference>
<dbReference type="UniPathway" id="UPA00053">
    <property type="reaction ID" value="UER00088"/>
</dbReference>
<evidence type="ECO:0000256" key="11">
    <source>
        <dbReference type="HAMAP-Rule" id="MF_00109"/>
    </source>
</evidence>
<evidence type="ECO:0000256" key="4">
    <source>
        <dbReference type="ARBA" id="ARBA00022605"/>
    </source>
</evidence>
<keyword evidence="7 11" id="KW-0418">Kinase</keyword>
<comment type="cofactor">
    <cofactor evidence="11">
        <name>Mg(2+)</name>
        <dbReference type="ChEBI" id="CHEBI:18420"/>
    </cofactor>
    <text evidence="11">Binds 1 Mg(2+) ion per subunit.</text>
</comment>
<evidence type="ECO:0000256" key="8">
    <source>
        <dbReference type="ARBA" id="ARBA00022840"/>
    </source>
</evidence>
<evidence type="ECO:0000256" key="5">
    <source>
        <dbReference type="ARBA" id="ARBA00022679"/>
    </source>
</evidence>
<evidence type="ECO:0000256" key="6">
    <source>
        <dbReference type="ARBA" id="ARBA00022741"/>
    </source>
</evidence>
<keyword evidence="5 11" id="KW-0808">Transferase</keyword>
<dbReference type="HAMAP" id="MF_00109">
    <property type="entry name" value="Shikimate_kinase"/>
    <property type="match status" value="1"/>
</dbReference>
<feature type="binding site" evidence="11">
    <location>
        <position position="75"/>
    </location>
    <ligand>
        <name>substrate</name>
    </ligand>
</feature>
<dbReference type="EMBL" id="CP053015">
    <property type="protein sequence ID" value="QJQ32431.1"/>
    <property type="molecule type" value="Genomic_DNA"/>
</dbReference>
<evidence type="ECO:0000313" key="12">
    <source>
        <dbReference type="EMBL" id="QJQ32431.1"/>
    </source>
</evidence>
<evidence type="ECO:0000256" key="7">
    <source>
        <dbReference type="ARBA" id="ARBA00022777"/>
    </source>
</evidence>
<dbReference type="PRINTS" id="PR01100">
    <property type="entry name" value="SHIKIMTKNASE"/>
</dbReference>
<dbReference type="NCBIfam" id="NF010552">
    <property type="entry name" value="PRK13946.1"/>
    <property type="match status" value="1"/>
</dbReference>
<dbReference type="GO" id="GO:0000287">
    <property type="term" value="F:magnesium ion binding"/>
    <property type="evidence" value="ECO:0007669"/>
    <property type="project" value="UniProtKB-UniRule"/>
</dbReference>
<comment type="function">
    <text evidence="11">Catalyzes the specific phosphorylation of the 3-hydroxyl group of shikimic acid using ATP as a cosubstrate.</text>
</comment>
<dbReference type="RefSeq" id="WP_169945680.1">
    <property type="nucleotide sequence ID" value="NZ_CP053015.1"/>
</dbReference>
<comment type="subunit">
    <text evidence="11">Monomer.</text>
</comment>
<comment type="caution">
    <text evidence="11">Lacks conserved residue(s) required for the propagation of feature annotation.</text>
</comment>
<evidence type="ECO:0000256" key="3">
    <source>
        <dbReference type="ARBA" id="ARBA00012154"/>
    </source>
</evidence>
<comment type="similarity">
    <text evidence="2 11">Belongs to the shikimate kinase family.</text>
</comment>
<dbReference type="PANTHER" id="PTHR21087">
    <property type="entry name" value="SHIKIMATE KINASE"/>
    <property type="match status" value="1"/>
</dbReference>
<evidence type="ECO:0000313" key="13">
    <source>
        <dbReference type="Proteomes" id="UP000503018"/>
    </source>
</evidence>
<dbReference type="Gene3D" id="3.40.50.300">
    <property type="entry name" value="P-loop containing nucleotide triphosphate hydrolases"/>
    <property type="match status" value="1"/>
</dbReference>
<comment type="catalytic activity">
    <reaction evidence="10 11">
        <text>shikimate + ATP = 3-phosphoshikimate + ADP + H(+)</text>
        <dbReference type="Rhea" id="RHEA:13121"/>
        <dbReference type="ChEBI" id="CHEBI:15378"/>
        <dbReference type="ChEBI" id="CHEBI:30616"/>
        <dbReference type="ChEBI" id="CHEBI:36208"/>
        <dbReference type="ChEBI" id="CHEBI:145989"/>
        <dbReference type="ChEBI" id="CHEBI:456216"/>
        <dbReference type="EC" id="2.7.1.71"/>
    </reaction>
</comment>
<dbReference type="GO" id="GO:0004765">
    <property type="term" value="F:shikimate kinase activity"/>
    <property type="evidence" value="ECO:0007669"/>
    <property type="project" value="UniProtKB-UniRule"/>
</dbReference>
<keyword evidence="9 11" id="KW-0057">Aromatic amino acid biosynthesis</keyword>
<dbReference type="InterPro" id="IPR000623">
    <property type="entry name" value="Shikimate_kinase/TSH1"/>
</dbReference>
<proteinExistence type="inferred from homology"/>